<dbReference type="PANTHER" id="PTHR43000">
    <property type="entry name" value="DTDP-D-GLUCOSE 4,6-DEHYDRATASE-RELATED"/>
    <property type="match status" value="1"/>
</dbReference>
<evidence type="ECO:0000256" key="1">
    <source>
        <dbReference type="ARBA" id="ARBA00007637"/>
    </source>
</evidence>
<dbReference type="eggNOG" id="arCOG01369">
    <property type="taxonomic scope" value="Archaea"/>
</dbReference>
<dbReference type="PATRIC" id="fig|1227488.3.peg.1789"/>
<dbReference type="InterPro" id="IPR001509">
    <property type="entry name" value="Epimerase_deHydtase"/>
</dbReference>
<gene>
    <name evidence="3" type="ORF">C477_09069</name>
</gene>
<dbReference type="AlphaFoldDB" id="M0C7E0"/>
<protein>
    <submittedName>
        <fullName evidence="3">Nucleoside-diphosphate-sugar epimerase</fullName>
    </submittedName>
</protein>
<evidence type="ECO:0000259" key="2">
    <source>
        <dbReference type="Pfam" id="PF01370"/>
    </source>
</evidence>
<comment type="caution">
    <text evidence="3">The sequence shown here is derived from an EMBL/GenBank/DDBJ whole genome shotgun (WGS) entry which is preliminary data.</text>
</comment>
<reference evidence="3 4" key="1">
    <citation type="journal article" date="2014" name="PLoS Genet.">
        <title>Phylogenetically driven sequencing of extremely halophilic archaea reveals strategies for static and dynamic osmo-response.</title>
        <authorList>
            <person name="Becker E.A."/>
            <person name="Seitzer P.M."/>
            <person name="Tritt A."/>
            <person name="Larsen D."/>
            <person name="Krusor M."/>
            <person name="Yao A.I."/>
            <person name="Wu D."/>
            <person name="Madern D."/>
            <person name="Eisen J.A."/>
            <person name="Darling A.E."/>
            <person name="Facciotti M.T."/>
        </authorList>
    </citation>
    <scope>NUCLEOTIDE SEQUENCE [LARGE SCALE GENOMIC DNA]</scope>
    <source>
        <strain evidence="3 4">JCM 13891</strain>
    </source>
</reference>
<dbReference type="SUPFAM" id="SSF51735">
    <property type="entry name" value="NAD(P)-binding Rossmann-fold domains"/>
    <property type="match status" value="1"/>
</dbReference>
<evidence type="ECO:0000313" key="4">
    <source>
        <dbReference type="Proteomes" id="UP000011657"/>
    </source>
</evidence>
<organism evidence="3 4">
    <name type="scientific">Haloterrigena salina JCM 13891</name>
    <dbReference type="NCBI Taxonomy" id="1227488"/>
    <lineage>
        <taxon>Archaea</taxon>
        <taxon>Methanobacteriati</taxon>
        <taxon>Methanobacteriota</taxon>
        <taxon>Stenosarchaea group</taxon>
        <taxon>Halobacteria</taxon>
        <taxon>Halobacteriales</taxon>
        <taxon>Natrialbaceae</taxon>
        <taxon>Haloterrigena</taxon>
    </lineage>
</organism>
<accession>M0C7E0</accession>
<proteinExistence type="inferred from homology"/>
<comment type="similarity">
    <text evidence="1">Belongs to the NAD(P)-dependent epimerase/dehydratase family.</text>
</comment>
<keyword evidence="4" id="KW-1185">Reference proteome</keyword>
<dbReference type="InterPro" id="IPR036291">
    <property type="entry name" value="NAD(P)-bd_dom_sf"/>
</dbReference>
<evidence type="ECO:0000313" key="3">
    <source>
        <dbReference type="EMBL" id="ELZ19140.1"/>
    </source>
</evidence>
<dbReference type="Proteomes" id="UP000011657">
    <property type="component" value="Unassembled WGS sequence"/>
</dbReference>
<sequence>MNADLFLRDMTQLNSVLVTGGAGFVGSHAVEYYAEQGADVTALDNLSRVDTLETADESRNTAAYNWEYIAENYPDVELVEGDIRDEELMEDVVEGHDAVVHTAGQVAVTASIQDPRTDFEVNALGTFNVLEAARKAESDPAVVMASTNKVYGDNVNDIPVREEKTRYWYDDPEYEDGIPESLSIDDCEHTPYGVSKLSADLYVQDYADRGEVDVAAFRMSCIYGTRQFGNEDQGWVAHFAISTLRDEPLTIFGDGKQVRDVLYVKDLIRAYDAFLSDPEGKPAVYNVGGGPDNTTSLLEFIDLLEEKTGERTDVSFDEWREGDQKVYVTDIARARAELDWEPTVDFEEGVERFVDWYENR</sequence>
<dbReference type="STRING" id="1227488.C477_09069"/>
<name>M0C7E0_9EURY</name>
<dbReference type="Gene3D" id="3.40.50.720">
    <property type="entry name" value="NAD(P)-binding Rossmann-like Domain"/>
    <property type="match status" value="1"/>
</dbReference>
<dbReference type="EMBL" id="AOIS01000031">
    <property type="protein sequence ID" value="ELZ19140.1"/>
    <property type="molecule type" value="Genomic_DNA"/>
</dbReference>
<feature type="domain" description="NAD-dependent epimerase/dehydratase" evidence="2">
    <location>
        <begin position="16"/>
        <end position="288"/>
    </location>
</feature>
<dbReference type="Pfam" id="PF01370">
    <property type="entry name" value="Epimerase"/>
    <property type="match status" value="1"/>
</dbReference>